<sequence>ARISSSFVVLHHLPPQTYPDHKVSCYAKCALKCAISHSRDPIRIAKCLGHYRQFCKINCMVGDNYKECLQ</sequence>
<proteinExistence type="predicted"/>
<reference evidence="1 2" key="1">
    <citation type="journal article" date="2023" name="Plants (Basel)">
        <title>Bridging the Gap: Combining Genomics and Transcriptomics Approaches to Understand Stylosanthes scabra, an Orphan Legume from the Brazilian Caatinga.</title>
        <authorList>
            <person name="Ferreira-Neto J.R.C."/>
            <person name="da Silva M.D."/>
            <person name="Binneck E."/>
            <person name="de Melo N.F."/>
            <person name="da Silva R.H."/>
            <person name="de Melo A.L.T.M."/>
            <person name="Pandolfi V."/>
            <person name="Bustamante F.O."/>
            <person name="Brasileiro-Vidal A.C."/>
            <person name="Benko-Iseppon A.M."/>
        </authorList>
    </citation>
    <scope>NUCLEOTIDE SEQUENCE [LARGE SCALE GENOMIC DNA]</scope>
    <source>
        <tissue evidence="1">Leaves</tissue>
    </source>
</reference>
<name>A0ABU6W014_9FABA</name>
<dbReference type="Proteomes" id="UP001341840">
    <property type="component" value="Unassembled WGS sequence"/>
</dbReference>
<gene>
    <name evidence="1" type="ORF">PIB30_107140</name>
</gene>
<organism evidence="1 2">
    <name type="scientific">Stylosanthes scabra</name>
    <dbReference type="NCBI Taxonomy" id="79078"/>
    <lineage>
        <taxon>Eukaryota</taxon>
        <taxon>Viridiplantae</taxon>
        <taxon>Streptophyta</taxon>
        <taxon>Embryophyta</taxon>
        <taxon>Tracheophyta</taxon>
        <taxon>Spermatophyta</taxon>
        <taxon>Magnoliopsida</taxon>
        <taxon>eudicotyledons</taxon>
        <taxon>Gunneridae</taxon>
        <taxon>Pentapetalae</taxon>
        <taxon>rosids</taxon>
        <taxon>fabids</taxon>
        <taxon>Fabales</taxon>
        <taxon>Fabaceae</taxon>
        <taxon>Papilionoideae</taxon>
        <taxon>50 kb inversion clade</taxon>
        <taxon>dalbergioids sensu lato</taxon>
        <taxon>Dalbergieae</taxon>
        <taxon>Pterocarpus clade</taxon>
        <taxon>Stylosanthes</taxon>
    </lineage>
</organism>
<comment type="caution">
    <text evidence="1">The sequence shown here is derived from an EMBL/GenBank/DDBJ whole genome shotgun (WGS) entry which is preliminary data.</text>
</comment>
<protein>
    <submittedName>
        <fullName evidence="1">Uncharacterized protein</fullName>
    </submittedName>
</protein>
<accession>A0ABU6W014</accession>
<dbReference type="EMBL" id="JASCZI010155486">
    <property type="protein sequence ID" value="MED6178390.1"/>
    <property type="molecule type" value="Genomic_DNA"/>
</dbReference>
<feature type="non-terminal residue" evidence="1">
    <location>
        <position position="1"/>
    </location>
</feature>
<evidence type="ECO:0000313" key="2">
    <source>
        <dbReference type="Proteomes" id="UP001341840"/>
    </source>
</evidence>
<evidence type="ECO:0000313" key="1">
    <source>
        <dbReference type="EMBL" id="MED6178390.1"/>
    </source>
</evidence>
<keyword evidence="2" id="KW-1185">Reference proteome</keyword>